<name>A0AAN9N786_PHACN</name>
<evidence type="ECO:0000313" key="2">
    <source>
        <dbReference type="Proteomes" id="UP001374584"/>
    </source>
</evidence>
<comment type="caution">
    <text evidence="1">The sequence shown here is derived from an EMBL/GenBank/DDBJ whole genome shotgun (WGS) entry which is preliminary data.</text>
</comment>
<gene>
    <name evidence="1" type="ORF">VNO80_13320</name>
</gene>
<evidence type="ECO:0000313" key="1">
    <source>
        <dbReference type="EMBL" id="KAK7364583.1"/>
    </source>
</evidence>
<keyword evidence="2" id="KW-1185">Reference proteome</keyword>
<dbReference type="EMBL" id="JAYMYR010000005">
    <property type="protein sequence ID" value="KAK7364583.1"/>
    <property type="molecule type" value="Genomic_DNA"/>
</dbReference>
<dbReference type="Proteomes" id="UP001374584">
    <property type="component" value="Unassembled WGS sequence"/>
</dbReference>
<sequence>MFWALVSGAALLVLLFFRCWHSLKRRRWIQFCSIKWHQKFGYTEEDAHLGVRNFIPLKCRLLTKKTLNSIKKGKGKNVYASNIADEEDEMSLQFRV</sequence>
<dbReference type="AlphaFoldDB" id="A0AAN9N786"/>
<organism evidence="1 2">
    <name type="scientific">Phaseolus coccineus</name>
    <name type="common">Scarlet runner bean</name>
    <name type="synonym">Phaseolus multiflorus</name>
    <dbReference type="NCBI Taxonomy" id="3886"/>
    <lineage>
        <taxon>Eukaryota</taxon>
        <taxon>Viridiplantae</taxon>
        <taxon>Streptophyta</taxon>
        <taxon>Embryophyta</taxon>
        <taxon>Tracheophyta</taxon>
        <taxon>Spermatophyta</taxon>
        <taxon>Magnoliopsida</taxon>
        <taxon>eudicotyledons</taxon>
        <taxon>Gunneridae</taxon>
        <taxon>Pentapetalae</taxon>
        <taxon>rosids</taxon>
        <taxon>fabids</taxon>
        <taxon>Fabales</taxon>
        <taxon>Fabaceae</taxon>
        <taxon>Papilionoideae</taxon>
        <taxon>50 kb inversion clade</taxon>
        <taxon>NPAAA clade</taxon>
        <taxon>indigoferoid/millettioid clade</taxon>
        <taxon>Phaseoleae</taxon>
        <taxon>Phaseolus</taxon>
    </lineage>
</organism>
<proteinExistence type="predicted"/>
<reference evidence="1 2" key="1">
    <citation type="submission" date="2024-01" db="EMBL/GenBank/DDBJ databases">
        <title>The genomes of 5 underutilized Papilionoideae crops provide insights into root nodulation and disease resistanc.</title>
        <authorList>
            <person name="Jiang F."/>
        </authorList>
    </citation>
    <scope>NUCLEOTIDE SEQUENCE [LARGE SCALE GENOMIC DNA]</scope>
    <source>
        <strain evidence="1">JINMINGXINNONG_FW02</strain>
        <tissue evidence="1">Leaves</tissue>
    </source>
</reference>
<protein>
    <submittedName>
        <fullName evidence="1">Uncharacterized protein</fullName>
    </submittedName>
</protein>
<accession>A0AAN9N786</accession>